<reference evidence="3" key="1">
    <citation type="journal article" date="2019" name="Sci. Rep.">
        <title>Draft genome of Tanacetum cinerariifolium, the natural source of mosquito coil.</title>
        <authorList>
            <person name="Yamashiro T."/>
            <person name="Shiraishi A."/>
            <person name="Satake H."/>
            <person name="Nakayama K."/>
        </authorList>
    </citation>
    <scope>NUCLEOTIDE SEQUENCE</scope>
</reference>
<comment type="caution">
    <text evidence="3">The sequence shown here is derived from an EMBL/GenBank/DDBJ whole genome shotgun (WGS) entry which is preliminary data.</text>
</comment>
<keyword evidence="2" id="KW-1133">Transmembrane helix</keyword>
<organism evidence="3">
    <name type="scientific">Tanacetum cinerariifolium</name>
    <name type="common">Dalmatian daisy</name>
    <name type="synonym">Chrysanthemum cinerariifolium</name>
    <dbReference type="NCBI Taxonomy" id="118510"/>
    <lineage>
        <taxon>Eukaryota</taxon>
        <taxon>Viridiplantae</taxon>
        <taxon>Streptophyta</taxon>
        <taxon>Embryophyta</taxon>
        <taxon>Tracheophyta</taxon>
        <taxon>Spermatophyta</taxon>
        <taxon>Magnoliopsida</taxon>
        <taxon>eudicotyledons</taxon>
        <taxon>Gunneridae</taxon>
        <taxon>Pentapetalae</taxon>
        <taxon>asterids</taxon>
        <taxon>campanulids</taxon>
        <taxon>Asterales</taxon>
        <taxon>Asteraceae</taxon>
        <taxon>Asteroideae</taxon>
        <taxon>Anthemideae</taxon>
        <taxon>Anthemidinae</taxon>
        <taxon>Tanacetum</taxon>
    </lineage>
</organism>
<evidence type="ECO:0008006" key="4">
    <source>
        <dbReference type="Google" id="ProtNLM"/>
    </source>
</evidence>
<feature type="region of interest" description="Disordered" evidence="1">
    <location>
        <begin position="191"/>
        <end position="219"/>
    </location>
</feature>
<evidence type="ECO:0000256" key="2">
    <source>
        <dbReference type="SAM" id="Phobius"/>
    </source>
</evidence>
<keyword evidence="2" id="KW-0472">Membrane</keyword>
<name>A0A699HJR9_TANCI</name>
<proteinExistence type="predicted"/>
<evidence type="ECO:0000256" key="1">
    <source>
        <dbReference type="SAM" id="MobiDB-lite"/>
    </source>
</evidence>
<gene>
    <name evidence="3" type="ORF">Tci_412249</name>
</gene>
<sequence>MSFSKRFDSSSVCYTKPIDSLKHWNDHFFWVDAFACSASYPWHTDKNVSRDPLPKSTEFNVDRYAFLVAHPAPFQKFLFLAVFFTYLFVYVDMDLFALIQVADPTKVKVVVRERADGEAKLLDSTVGRVVPLLPVASAHAESELEASVDKLFDEGGSTEQEDSADGGGHDAEIELVTAVEDTAAGNVIVERPKHPRKKRPAVTDASGRESGDPADSITGINLHTIGPIEKFVISSDSSHHSSTNAYGAEVDSIIRTRTEYCLSERKRLEFECEKQADLLKARDVEIKNRKAHLLVKEAEATKAPYLFVQVSAIEAAEKVRADVLDDLKQRNVTLGGERDSLNEKITELQSSVSTKDFELKDFNVTVSSLRSQNDGLVHALEATCSGLRDQVSRYERLKEQIKESQDIQMNILND</sequence>
<feature type="transmembrane region" description="Helical" evidence="2">
    <location>
        <begin position="77"/>
        <end position="99"/>
    </location>
</feature>
<evidence type="ECO:0000313" key="3">
    <source>
        <dbReference type="EMBL" id="GEY40275.1"/>
    </source>
</evidence>
<accession>A0A699HJR9</accession>
<keyword evidence="2" id="KW-0812">Transmembrane</keyword>
<dbReference type="AlphaFoldDB" id="A0A699HJR9"/>
<dbReference type="EMBL" id="BKCJ010175579">
    <property type="protein sequence ID" value="GEY40275.1"/>
    <property type="molecule type" value="Genomic_DNA"/>
</dbReference>
<protein>
    <recommendedName>
        <fullName evidence="4">Transposase (Putative), gypsy type</fullName>
    </recommendedName>
</protein>